<dbReference type="Gene3D" id="1.10.10.10">
    <property type="entry name" value="Winged helix-like DNA-binding domain superfamily/Winged helix DNA-binding domain"/>
    <property type="match status" value="1"/>
</dbReference>
<accession>A0ABQ3J1M0</accession>
<evidence type="ECO:0000256" key="1">
    <source>
        <dbReference type="ARBA" id="ARBA00023015"/>
    </source>
</evidence>
<keyword evidence="3" id="KW-0804">Transcription</keyword>
<evidence type="ECO:0000259" key="4">
    <source>
        <dbReference type="PROSITE" id="PS50956"/>
    </source>
</evidence>
<gene>
    <name evidence="5" type="ORF">GCM10016455_20660</name>
</gene>
<feature type="domain" description="HTH asnC-type" evidence="4">
    <location>
        <begin position="26"/>
        <end position="86"/>
    </location>
</feature>
<dbReference type="Proteomes" id="UP000609802">
    <property type="component" value="Unassembled WGS sequence"/>
</dbReference>
<evidence type="ECO:0000256" key="2">
    <source>
        <dbReference type="ARBA" id="ARBA00023125"/>
    </source>
</evidence>
<dbReference type="InterPro" id="IPR036390">
    <property type="entry name" value="WH_DNA-bd_sf"/>
</dbReference>
<keyword evidence="6" id="KW-1185">Reference proteome</keyword>
<dbReference type="SUPFAM" id="SSF46785">
    <property type="entry name" value="Winged helix' DNA-binding domain"/>
    <property type="match status" value="1"/>
</dbReference>
<dbReference type="Pfam" id="PF13404">
    <property type="entry name" value="HTH_AsnC-type"/>
    <property type="match status" value="1"/>
</dbReference>
<dbReference type="PANTHER" id="PTHR30154:SF34">
    <property type="entry name" value="TRANSCRIPTIONAL REGULATOR AZLB"/>
    <property type="match status" value="1"/>
</dbReference>
<keyword evidence="2" id="KW-0238">DNA-binding</keyword>
<dbReference type="InterPro" id="IPR000485">
    <property type="entry name" value="AsnC-type_HTH_dom"/>
</dbReference>
<dbReference type="InterPro" id="IPR019887">
    <property type="entry name" value="Tscrpt_reg_AsnC/Lrp_C"/>
</dbReference>
<dbReference type="EMBL" id="BNCH01000004">
    <property type="protein sequence ID" value="GHE99717.1"/>
    <property type="molecule type" value="Genomic_DNA"/>
</dbReference>
<dbReference type="SMART" id="SM00344">
    <property type="entry name" value="HTH_ASNC"/>
    <property type="match status" value="1"/>
</dbReference>
<dbReference type="Gene3D" id="3.30.70.920">
    <property type="match status" value="1"/>
</dbReference>
<evidence type="ECO:0000313" key="6">
    <source>
        <dbReference type="Proteomes" id="UP000609802"/>
    </source>
</evidence>
<evidence type="ECO:0000256" key="3">
    <source>
        <dbReference type="ARBA" id="ARBA00023163"/>
    </source>
</evidence>
<proteinExistence type="predicted"/>
<keyword evidence="1" id="KW-0805">Transcription regulation</keyword>
<dbReference type="InterPro" id="IPR036388">
    <property type="entry name" value="WH-like_DNA-bd_sf"/>
</dbReference>
<protein>
    <submittedName>
        <fullName evidence="5">AsnC family transcriptional regulator</fullName>
    </submittedName>
</protein>
<dbReference type="Pfam" id="PF01037">
    <property type="entry name" value="AsnC_trans_reg"/>
    <property type="match status" value="1"/>
</dbReference>
<sequence>MSKLHNIYKLYCHFDMVAYHYLMHIFDDLDRNLIAILREDGRAPISKLAEILGVSRATVQARLDRLLDTGAVLGFTIRARQDHGPDGVHAIMMIEVSGKSATAVIKRLRGLPELRSLHSTNGKWDLVAQLTADNLTHFDRILHDVRMVEGITNSETSILLSTV</sequence>
<dbReference type="SUPFAM" id="SSF54909">
    <property type="entry name" value="Dimeric alpha+beta barrel"/>
    <property type="match status" value="1"/>
</dbReference>
<organism evidence="5 6">
    <name type="scientific">Aliiroseovarius zhejiangensis</name>
    <dbReference type="NCBI Taxonomy" id="1632025"/>
    <lineage>
        <taxon>Bacteria</taxon>
        <taxon>Pseudomonadati</taxon>
        <taxon>Pseudomonadota</taxon>
        <taxon>Alphaproteobacteria</taxon>
        <taxon>Rhodobacterales</taxon>
        <taxon>Paracoccaceae</taxon>
        <taxon>Aliiroseovarius</taxon>
    </lineage>
</organism>
<dbReference type="PANTHER" id="PTHR30154">
    <property type="entry name" value="LEUCINE-RESPONSIVE REGULATORY PROTEIN"/>
    <property type="match status" value="1"/>
</dbReference>
<dbReference type="InterPro" id="IPR019888">
    <property type="entry name" value="Tscrpt_reg_AsnC-like"/>
</dbReference>
<dbReference type="InterPro" id="IPR011008">
    <property type="entry name" value="Dimeric_a/b-barrel"/>
</dbReference>
<dbReference type="PRINTS" id="PR00033">
    <property type="entry name" value="HTHASNC"/>
</dbReference>
<name>A0ABQ3J1M0_9RHOB</name>
<dbReference type="RefSeq" id="WP_229836728.1">
    <property type="nucleotide sequence ID" value="NZ_BNCH01000004.1"/>
</dbReference>
<evidence type="ECO:0000313" key="5">
    <source>
        <dbReference type="EMBL" id="GHE99717.1"/>
    </source>
</evidence>
<comment type="caution">
    <text evidence="5">The sequence shown here is derived from an EMBL/GenBank/DDBJ whole genome shotgun (WGS) entry which is preliminary data.</text>
</comment>
<dbReference type="PROSITE" id="PS50956">
    <property type="entry name" value="HTH_ASNC_2"/>
    <property type="match status" value="1"/>
</dbReference>
<reference evidence="6" key="1">
    <citation type="journal article" date="2019" name="Int. J. Syst. Evol. Microbiol.">
        <title>The Global Catalogue of Microorganisms (GCM) 10K type strain sequencing project: providing services to taxonomists for standard genome sequencing and annotation.</title>
        <authorList>
            <consortium name="The Broad Institute Genomics Platform"/>
            <consortium name="The Broad Institute Genome Sequencing Center for Infectious Disease"/>
            <person name="Wu L."/>
            <person name="Ma J."/>
        </authorList>
    </citation>
    <scope>NUCLEOTIDE SEQUENCE [LARGE SCALE GENOMIC DNA]</scope>
    <source>
        <strain evidence="6">KCTC 42443</strain>
    </source>
</reference>